<dbReference type="RefSeq" id="WP_133592444.1">
    <property type="nucleotide sequence ID" value="NZ_SNVV01000011.1"/>
</dbReference>
<comment type="caution">
    <text evidence="4">The sequence shown here is derived from an EMBL/GenBank/DDBJ whole genome shotgun (WGS) entry which is preliminary data.</text>
</comment>
<dbReference type="Proteomes" id="UP000295129">
    <property type="component" value="Unassembled WGS sequence"/>
</dbReference>
<comment type="cofactor">
    <cofactor evidence="1">
        <name>Mg(2+)</name>
        <dbReference type="ChEBI" id="CHEBI:18420"/>
    </cofactor>
</comment>
<dbReference type="PANTHER" id="PTHR43222">
    <property type="entry name" value="NUDIX HYDROLASE 23"/>
    <property type="match status" value="1"/>
</dbReference>
<dbReference type="GO" id="GO:0016787">
    <property type="term" value="F:hydrolase activity"/>
    <property type="evidence" value="ECO:0007669"/>
    <property type="project" value="UniProtKB-KW"/>
</dbReference>
<dbReference type="PROSITE" id="PS51462">
    <property type="entry name" value="NUDIX"/>
    <property type="match status" value="1"/>
</dbReference>
<dbReference type="InterPro" id="IPR029401">
    <property type="entry name" value="Nudix_N"/>
</dbReference>
<name>A0A4R6DWH9_9RHOO</name>
<gene>
    <name evidence="4" type="ORF">C7389_111114</name>
</gene>
<dbReference type="PANTHER" id="PTHR43222:SF2">
    <property type="entry name" value="NUDIX HYDROLASE 23, CHLOROPLASTIC"/>
    <property type="match status" value="1"/>
</dbReference>
<keyword evidence="5" id="KW-1185">Reference proteome</keyword>
<reference evidence="4 5" key="1">
    <citation type="submission" date="2019-03" db="EMBL/GenBank/DDBJ databases">
        <title>Genomic Encyclopedia of Type Strains, Phase IV (KMG-IV): sequencing the most valuable type-strain genomes for metagenomic binning, comparative biology and taxonomic classification.</title>
        <authorList>
            <person name="Goeker M."/>
        </authorList>
    </citation>
    <scope>NUCLEOTIDE SEQUENCE [LARGE SCALE GENOMIC DNA]</scope>
    <source>
        <strain evidence="4 5">DSM 12121</strain>
    </source>
</reference>
<protein>
    <submittedName>
        <fullName evidence="4">Nudix hydrolase family protein</fullName>
    </submittedName>
</protein>
<accession>A0A4R6DWH9</accession>
<dbReference type="Gene3D" id="3.90.79.10">
    <property type="entry name" value="Nucleoside Triphosphate Pyrophosphohydrolase"/>
    <property type="match status" value="1"/>
</dbReference>
<dbReference type="InterPro" id="IPR015797">
    <property type="entry name" value="NUDIX_hydrolase-like_dom_sf"/>
</dbReference>
<evidence type="ECO:0000313" key="4">
    <source>
        <dbReference type="EMBL" id="TDN49635.1"/>
    </source>
</evidence>
<dbReference type="Pfam" id="PF00293">
    <property type="entry name" value="NUDIX"/>
    <property type="match status" value="1"/>
</dbReference>
<feature type="domain" description="Nudix hydrolase" evidence="3">
    <location>
        <begin position="1"/>
        <end position="160"/>
    </location>
</feature>
<dbReference type="OrthoDB" id="9791656at2"/>
<proteinExistence type="predicted"/>
<dbReference type="AlphaFoldDB" id="A0A4R6DWH9"/>
<dbReference type="SUPFAM" id="SSF55811">
    <property type="entry name" value="Nudix"/>
    <property type="match status" value="1"/>
</dbReference>
<evidence type="ECO:0000256" key="1">
    <source>
        <dbReference type="ARBA" id="ARBA00001946"/>
    </source>
</evidence>
<dbReference type="InterPro" id="IPR000086">
    <property type="entry name" value="NUDIX_hydrolase_dom"/>
</dbReference>
<sequence length="165" mass="18194">MNFCPQCATPLAPRQVDELQRLACPAPGCGFVHWDNPTPVVLGLVETEAGFILARNALWPPEVFSLISGFIERNETPEQTMLRETQEELGLAASRADFIGHYTLEKRNQLIIAYALRASGTPQPNHELAELRLLSRAELAGYDFGRLALSARIVGDWLERGAHGG</sequence>
<organism evidence="4 5">
    <name type="scientific">Azoarcus indigens</name>
    <dbReference type="NCBI Taxonomy" id="29545"/>
    <lineage>
        <taxon>Bacteria</taxon>
        <taxon>Pseudomonadati</taxon>
        <taxon>Pseudomonadota</taxon>
        <taxon>Betaproteobacteria</taxon>
        <taxon>Rhodocyclales</taxon>
        <taxon>Zoogloeaceae</taxon>
        <taxon>Azoarcus</taxon>
    </lineage>
</organism>
<dbReference type="EMBL" id="SNVV01000011">
    <property type="protein sequence ID" value="TDN49635.1"/>
    <property type="molecule type" value="Genomic_DNA"/>
</dbReference>
<dbReference type="PROSITE" id="PS00893">
    <property type="entry name" value="NUDIX_BOX"/>
    <property type="match status" value="1"/>
</dbReference>
<dbReference type="InterPro" id="IPR020084">
    <property type="entry name" value="NUDIX_hydrolase_CS"/>
</dbReference>
<evidence type="ECO:0000259" key="3">
    <source>
        <dbReference type="PROSITE" id="PS51462"/>
    </source>
</evidence>
<keyword evidence="2 4" id="KW-0378">Hydrolase</keyword>
<evidence type="ECO:0000256" key="2">
    <source>
        <dbReference type="ARBA" id="ARBA00022801"/>
    </source>
</evidence>
<evidence type="ECO:0000313" key="5">
    <source>
        <dbReference type="Proteomes" id="UP000295129"/>
    </source>
</evidence>
<dbReference type="Pfam" id="PF14803">
    <property type="entry name" value="Zn_ribbon_Nudix"/>
    <property type="match status" value="1"/>
</dbReference>